<dbReference type="EMBL" id="ATJO01000025">
    <property type="protein sequence ID" value="EPI51197.1"/>
    <property type="molecule type" value="Genomic_DNA"/>
</dbReference>
<organism evidence="1 2">
    <name type="scientific">Gardnerella pickettii JCP7719</name>
    <dbReference type="NCBI Taxonomy" id="1261061"/>
    <lineage>
        <taxon>Bacteria</taxon>
        <taxon>Bacillati</taxon>
        <taxon>Actinomycetota</taxon>
        <taxon>Actinomycetes</taxon>
        <taxon>Bifidobacteriales</taxon>
        <taxon>Bifidobacteriaceae</taxon>
        <taxon>Gardnerella</taxon>
        <taxon>Gardnerella pickettii</taxon>
    </lineage>
</organism>
<gene>
    <name evidence="1" type="ORF">HMPREF1576_00421</name>
</gene>
<sequence>MRKTQRKILIKNINKTVKHLKNILAHIKKTLVNQAKIREKSRKN</sequence>
<evidence type="ECO:0000313" key="1">
    <source>
        <dbReference type="EMBL" id="EPI51197.1"/>
    </source>
</evidence>
<evidence type="ECO:0000313" key="2">
    <source>
        <dbReference type="Proteomes" id="UP000014601"/>
    </source>
</evidence>
<name>S4GYY6_9BIFI</name>
<comment type="caution">
    <text evidence="1">The sequence shown here is derived from an EMBL/GenBank/DDBJ whole genome shotgun (WGS) entry which is preliminary data.</text>
</comment>
<accession>S4GYY6</accession>
<proteinExistence type="predicted"/>
<protein>
    <submittedName>
        <fullName evidence="1">Uncharacterized protein</fullName>
    </submittedName>
</protein>
<dbReference type="HOGENOM" id="CLU_3216751_0_0_11"/>
<reference evidence="1 2" key="1">
    <citation type="submission" date="2013-06" db="EMBL/GenBank/DDBJ databases">
        <authorList>
            <person name="Weinstock G."/>
            <person name="Sodergren E."/>
            <person name="Lobos E.A."/>
            <person name="Fulton L."/>
            <person name="Fulton R."/>
            <person name="Courtney L."/>
            <person name="Fronick C."/>
            <person name="O'Laughlin M."/>
            <person name="Godfrey J."/>
            <person name="Wilson R.M."/>
            <person name="Miner T."/>
            <person name="Farmer C."/>
            <person name="Delehaunty K."/>
            <person name="Cordes M."/>
            <person name="Minx P."/>
            <person name="Tomlinson C."/>
            <person name="Chen J."/>
            <person name="Wollam A."/>
            <person name="Pepin K.H."/>
            <person name="Bhonagiri V."/>
            <person name="Zhang X."/>
            <person name="Warren W."/>
            <person name="Mitreva M."/>
            <person name="Mardis E.R."/>
            <person name="Wilson R.K."/>
        </authorList>
    </citation>
    <scope>NUCLEOTIDE SEQUENCE [LARGE SCALE GENOMIC DNA]</scope>
    <source>
        <strain evidence="1 2">JCP7719</strain>
    </source>
</reference>
<dbReference type="PATRIC" id="fig|1261061.4.peg.374"/>
<dbReference type="Proteomes" id="UP000014601">
    <property type="component" value="Unassembled WGS sequence"/>
</dbReference>
<dbReference type="AlphaFoldDB" id="S4GYY6"/>